<feature type="region of interest" description="Disordered" evidence="1">
    <location>
        <begin position="54"/>
        <end position="92"/>
    </location>
</feature>
<reference evidence="3 4" key="1">
    <citation type="submission" date="2021-04" db="EMBL/GenBank/DDBJ databases">
        <title>Genomics, taxonomy and metabolism of representatives of sulfur bacteria of the genus Thiothrix: Thiothrix fructosivorans QT, Thiothrix unzii A1T and three new species, Thiothrix subterranea sp. nov., Thiothrix litoralis sp. nov. and 'Candidatus Thiothrix anitrata' sp. nov.</title>
        <authorList>
            <person name="Ravin N.V."/>
            <person name="Smolyakov D."/>
            <person name="Rudenko T.S."/>
            <person name="Mardanov A.V."/>
            <person name="Beletsky A.V."/>
            <person name="Markov N.D."/>
            <person name="Fomenkov A.I."/>
            <person name="Roberts R.J."/>
            <person name="Karnachuk O.V."/>
            <person name="Novikov A."/>
            <person name="Grabovich M.Y."/>
        </authorList>
    </citation>
    <scope>NUCLEOTIDE SEQUENCE [LARGE SCALE GENOMIC DNA]</scope>
    <source>
        <strain evidence="3 4">A52</strain>
    </source>
</reference>
<feature type="signal peptide" evidence="2">
    <location>
        <begin position="1"/>
        <end position="20"/>
    </location>
</feature>
<proteinExistence type="predicted"/>
<protein>
    <submittedName>
        <fullName evidence="3">Uncharacterized protein</fullName>
    </submittedName>
</protein>
<evidence type="ECO:0000313" key="3">
    <source>
        <dbReference type="EMBL" id="QTR50760.1"/>
    </source>
</evidence>
<evidence type="ECO:0000256" key="1">
    <source>
        <dbReference type="SAM" id="MobiDB-lite"/>
    </source>
</evidence>
<feature type="chain" id="PRO_5046719909" evidence="2">
    <location>
        <begin position="21"/>
        <end position="112"/>
    </location>
</feature>
<name>A0ABX7X895_9GAMM</name>
<accession>A0ABX7X895</accession>
<feature type="compositionally biased region" description="Polar residues" evidence="1">
    <location>
        <begin position="58"/>
        <end position="70"/>
    </location>
</feature>
<dbReference type="Proteomes" id="UP000672027">
    <property type="component" value="Chromosome"/>
</dbReference>
<dbReference type="EMBL" id="CP072800">
    <property type="protein sequence ID" value="QTR50760.1"/>
    <property type="molecule type" value="Genomic_DNA"/>
</dbReference>
<sequence>MKASLFSLAVILASSLVVTACDETKADESTVKPALQTETKEVVDLQSTDVKASDLAEATTTVSSTGTSLEPSKLVADGTPESGSTDNEWDTGESLADIGLRARLADGMIIAK</sequence>
<gene>
    <name evidence="3" type="ORF">J8380_04100</name>
</gene>
<keyword evidence="4" id="KW-1185">Reference proteome</keyword>
<evidence type="ECO:0000313" key="4">
    <source>
        <dbReference type="Proteomes" id="UP000672027"/>
    </source>
</evidence>
<organism evidence="3 4">
    <name type="scientific">Candidatus Thiothrix anitrata</name>
    <dbReference type="NCBI Taxonomy" id="2823902"/>
    <lineage>
        <taxon>Bacteria</taxon>
        <taxon>Pseudomonadati</taxon>
        <taxon>Pseudomonadota</taxon>
        <taxon>Gammaproteobacteria</taxon>
        <taxon>Thiotrichales</taxon>
        <taxon>Thiotrichaceae</taxon>
        <taxon>Thiothrix</taxon>
    </lineage>
</organism>
<keyword evidence="2" id="KW-0732">Signal</keyword>
<dbReference type="PROSITE" id="PS51257">
    <property type="entry name" value="PROKAR_LIPOPROTEIN"/>
    <property type="match status" value="1"/>
</dbReference>
<evidence type="ECO:0000256" key="2">
    <source>
        <dbReference type="SAM" id="SignalP"/>
    </source>
</evidence>
<dbReference type="RefSeq" id="WP_210228579.1">
    <property type="nucleotide sequence ID" value="NZ_CP072800.1"/>
</dbReference>